<protein>
    <recommendedName>
        <fullName evidence="4">BZIP domain-containing protein</fullName>
    </recommendedName>
</protein>
<reference evidence="2 3" key="1">
    <citation type="submission" date="2024-07" db="EMBL/GenBank/DDBJ databases">
        <title>Molecular mechanisms and environmental adaptations of flagellar loss and biofilm growth of Rhodanobacter under environmental stress.</title>
        <authorList>
            <person name="Chen M."/>
        </authorList>
    </citation>
    <scope>NUCLEOTIDE SEQUENCE [LARGE SCALE GENOMIC DNA]</scope>
    <source>
        <strain evidence="2 3">RS22</strain>
    </source>
</reference>
<evidence type="ECO:0000313" key="3">
    <source>
        <dbReference type="Proteomes" id="UP001562159"/>
    </source>
</evidence>
<evidence type="ECO:0000313" key="2">
    <source>
        <dbReference type="EMBL" id="MEY2181676.1"/>
    </source>
</evidence>
<name>A0ABV4ANG0_9GAMM</name>
<feature type="region of interest" description="Disordered" evidence="1">
    <location>
        <begin position="140"/>
        <end position="163"/>
    </location>
</feature>
<feature type="region of interest" description="Disordered" evidence="1">
    <location>
        <begin position="96"/>
        <end position="120"/>
    </location>
</feature>
<evidence type="ECO:0000256" key="1">
    <source>
        <dbReference type="SAM" id="MobiDB-lite"/>
    </source>
</evidence>
<evidence type="ECO:0008006" key="4">
    <source>
        <dbReference type="Google" id="ProtNLM"/>
    </source>
</evidence>
<organism evidence="2 3">
    <name type="scientific">Rhodanobacter humi</name>
    <dbReference type="NCBI Taxonomy" id="1888173"/>
    <lineage>
        <taxon>Bacteria</taxon>
        <taxon>Pseudomonadati</taxon>
        <taxon>Pseudomonadota</taxon>
        <taxon>Gammaproteobacteria</taxon>
        <taxon>Lysobacterales</taxon>
        <taxon>Rhodanobacteraceae</taxon>
        <taxon>Rhodanobacter</taxon>
    </lineage>
</organism>
<accession>A0ABV4ANG0</accession>
<sequence length="163" mass="17300">MDADRAHADGFATKRKHNRADAQAERRRAARTAALACRRRRVQDEQVTERQEATAMLKTTILSLSALLGLGLGAAAAAQTAPSASLAPHAVSTAAATPSTLQQHPLIKPGDRNCLRDTGSLIPPKKGQCLQGAFGRSYSAKELRSTGQPNTADALRMLDPAIH</sequence>
<comment type="caution">
    <text evidence="2">The sequence shown here is derived from an EMBL/GenBank/DDBJ whole genome shotgun (WGS) entry which is preliminary data.</text>
</comment>
<proteinExistence type="predicted"/>
<dbReference type="EMBL" id="JBGBPY010000001">
    <property type="protein sequence ID" value="MEY2181676.1"/>
    <property type="molecule type" value="Genomic_DNA"/>
</dbReference>
<feature type="region of interest" description="Disordered" evidence="1">
    <location>
        <begin position="1"/>
        <end position="29"/>
    </location>
</feature>
<gene>
    <name evidence="2" type="ORF">AB7878_04545</name>
</gene>
<dbReference type="Proteomes" id="UP001562159">
    <property type="component" value="Unassembled WGS sequence"/>
</dbReference>
<keyword evidence="3" id="KW-1185">Reference proteome</keyword>